<protein>
    <recommendedName>
        <fullName evidence="5">Response regulatory domain-containing protein</fullName>
    </recommendedName>
</protein>
<dbReference type="PANTHER" id="PTHR45339">
    <property type="entry name" value="HYBRID SIGNAL TRANSDUCTION HISTIDINE KINASE J"/>
    <property type="match status" value="1"/>
</dbReference>
<dbReference type="EMBL" id="PTQZ01000336">
    <property type="protein sequence ID" value="PQA29108.1"/>
    <property type="molecule type" value="Genomic_DNA"/>
</dbReference>
<dbReference type="SMART" id="SM00448">
    <property type="entry name" value="REC"/>
    <property type="match status" value="1"/>
</dbReference>
<keyword evidence="7" id="KW-1185">Reference proteome</keyword>
<dbReference type="InterPro" id="IPR011006">
    <property type="entry name" value="CheY-like_superfamily"/>
</dbReference>
<keyword evidence="1 2" id="KW-0597">Phosphoprotein</keyword>
<evidence type="ECO:0000256" key="2">
    <source>
        <dbReference type="PROSITE-ProRule" id="PRU00169"/>
    </source>
</evidence>
<feature type="modified residue" description="4-aspartylphosphate" evidence="2">
    <location>
        <position position="201"/>
    </location>
</feature>
<dbReference type="RefSeq" id="WP_146089342.1">
    <property type="nucleotide sequence ID" value="NZ_PTQZ01000336.1"/>
</dbReference>
<keyword evidence="4" id="KW-1133">Transmembrane helix</keyword>
<dbReference type="GO" id="GO:0000160">
    <property type="term" value="P:phosphorelay signal transduction system"/>
    <property type="evidence" value="ECO:0007669"/>
    <property type="project" value="InterPro"/>
</dbReference>
<dbReference type="Gene3D" id="3.40.50.2300">
    <property type="match status" value="1"/>
</dbReference>
<keyword evidence="4" id="KW-0812">Transmembrane</keyword>
<proteinExistence type="predicted"/>
<feature type="transmembrane region" description="Helical" evidence="4">
    <location>
        <begin position="86"/>
        <end position="106"/>
    </location>
</feature>
<evidence type="ECO:0000259" key="5">
    <source>
        <dbReference type="PROSITE" id="PS50110"/>
    </source>
</evidence>
<feature type="transmembrane region" description="Helical" evidence="4">
    <location>
        <begin position="57"/>
        <end position="80"/>
    </location>
</feature>
<name>A0A2P6AQE0_9GAMM</name>
<gene>
    <name evidence="6" type="ORF">C5O18_09720</name>
</gene>
<dbReference type="AlphaFoldDB" id="A0A2P6AQE0"/>
<dbReference type="PANTHER" id="PTHR45339:SF5">
    <property type="entry name" value="HISTIDINE KINASE"/>
    <property type="match status" value="1"/>
</dbReference>
<evidence type="ECO:0000256" key="4">
    <source>
        <dbReference type="SAM" id="Phobius"/>
    </source>
</evidence>
<keyword evidence="4" id="KW-0472">Membrane</keyword>
<feature type="transmembrane region" description="Helical" evidence="4">
    <location>
        <begin position="27"/>
        <end position="45"/>
    </location>
</feature>
<sequence>RILLALLGVEALALVLGVAINRHETVAIVTLLPIAAASLLLAACWSAWRRRLPGCGLLFWASALILVSRSFLLFSLFSWLSWDIEPYQWLLAVQVIHALLLLLALLPDAPSRHASAEPHTPPEPVPATPLQAALGQSQRPDVSGLSLPLPLTVLVVEDNPWVQQVLVGLLSKQGVDCITATDGMQALELLERQRPDVVLMDCDLPELDGLSATQVWRQRERERGLRPLPILAITAHVSAAQRQQALDAGMNDFLAKPVDMRTLRDTLICWTRLSSPVR</sequence>
<feature type="domain" description="Response regulatory" evidence="5">
    <location>
        <begin position="152"/>
        <end position="271"/>
    </location>
</feature>
<reference evidence="7" key="1">
    <citation type="submission" date="2018-02" db="EMBL/GenBank/DDBJ databases">
        <title>Genome sequencing of Solimonas sp. HR-BB.</title>
        <authorList>
            <person name="Lee Y."/>
            <person name="Jeon C.O."/>
        </authorList>
    </citation>
    <scope>NUCLEOTIDE SEQUENCE [LARGE SCALE GENOMIC DNA]</scope>
    <source>
        <strain evidence="7">HR-E</strain>
    </source>
</reference>
<evidence type="ECO:0000313" key="7">
    <source>
        <dbReference type="Proteomes" id="UP000243900"/>
    </source>
</evidence>
<dbReference type="SUPFAM" id="SSF52172">
    <property type="entry name" value="CheY-like"/>
    <property type="match status" value="1"/>
</dbReference>
<evidence type="ECO:0000256" key="1">
    <source>
        <dbReference type="ARBA" id="ARBA00022553"/>
    </source>
</evidence>
<comment type="caution">
    <text evidence="6">The sequence shown here is derived from an EMBL/GenBank/DDBJ whole genome shotgun (WGS) entry which is preliminary data.</text>
</comment>
<dbReference type="InterPro" id="IPR001789">
    <property type="entry name" value="Sig_transdc_resp-reg_receiver"/>
</dbReference>
<dbReference type="Pfam" id="PF00072">
    <property type="entry name" value="Response_reg"/>
    <property type="match status" value="1"/>
</dbReference>
<dbReference type="Proteomes" id="UP000243900">
    <property type="component" value="Unassembled WGS sequence"/>
</dbReference>
<evidence type="ECO:0000313" key="6">
    <source>
        <dbReference type="EMBL" id="PQA29108.1"/>
    </source>
</evidence>
<evidence type="ECO:0000256" key="3">
    <source>
        <dbReference type="SAM" id="MobiDB-lite"/>
    </source>
</evidence>
<dbReference type="PROSITE" id="PS50110">
    <property type="entry name" value="RESPONSE_REGULATORY"/>
    <property type="match status" value="1"/>
</dbReference>
<feature type="region of interest" description="Disordered" evidence="3">
    <location>
        <begin position="113"/>
        <end position="133"/>
    </location>
</feature>
<feature type="non-terminal residue" evidence="6">
    <location>
        <position position="1"/>
    </location>
</feature>
<accession>A0A2P6AQE0</accession>
<dbReference type="CDD" id="cd17546">
    <property type="entry name" value="REC_hyHK_CKI1_RcsC-like"/>
    <property type="match status" value="1"/>
</dbReference>
<dbReference type="OrthoDB" id="9797243at2"/>
<organism evidence="6 7">
    <name type="scientific">Amnimonas aquatica</name>
    <dbReference type="NCBI Taxonomy" id="2094561"/>
    <lineage>
        <taxon>Bacteria</taxon>
        <taxon>Pseudomonadati</taxon>
        <taxon>Pseudomonadota</taxon>
        <taxon>Gammaproteobacteria</taxon>
        <taxon>Moraxellales</taxon>
        <taxon>Moraxellaceae</taxon>
        <taxon>Amnimonas</taxon>
    </lineage>
</organism>